<dbReference type="Proteomes" id="UP000184749">
    <property type="component" value="Chromosome"/>
</dbReference>
<evidence type="ECO:0000313" key="2">
    <source>
        <dbReference type="EMBL" id="APO67405.1"/>
    </source>
</evidence>
<evidence type="ECO:0000256" key="1">
    <source>
        <dbReference type="SAM" id="MobiDB-lite"/>
    </source>
</evidence>
<name>A0A1L5NHK3_9HYPH</name>
<dbReference type="AlphaFoldDB" id="A0A1L5NHK3"/>
<dbReference type="EMBL" id="CP017101">
    <property type="protein sequence ID" value="APO67405.1"/>
    <property type="molecule type" value="Genomic_DNA"/>
</dbReference>
<evidence type="ECO:0000313" key="3">
    <source>
        <dbReference type="Proteomes" id="UP000184749"/>
    </source>
</evidence>
<organism evidence="2 3">
    <name type="scientific">Rhizobium gallicum</name>
    <dbReference type="NCBI Taxonomy" id="56730"/>
    <lineage>
        <taxon>Bacteria</taxon>
        <taxon>Pseudomonadati</taxon>
        <taxon>Pseudomonadota</taxon>
        <taxon>Alphaproteobacteria</taxon>
        <taxon>Hyphomicrobiales</taxon>
        <taxon>Rhizobiaceae</taxon>
        <taxon>Rhizobium/Agrobacterium group</taxon>
        <taxon>Rhizobium</taxon>
    </lineage>
</organism>
<sequence length="98" mass="10811">MAPIGLTRSRPICFGPGASTIRAGGFGQIRRSRMSEQKRPLTRAKFFCSGKEGNTVFLPPSIPRISNPRMTAGEIDRDPRSEWYGKPNLYRVSGAKGL</sequence>
<proteinExistence type="predicted"/>
<protein>
    <submittedName>
        <fullName evidence="2">Uncharacterized protein</fullName>
    </submittedName>
</protein>
<accession>A0A1L5NHK3</accession>
<gene>
    <name evidence="2" type="ORF">IE4872_CH01776</name>
</gene>
<reference evidence="2 3" key="1">
    <citation type="submission" date="2016-09" db="EMBL/GenBank/DDBJ databases">
        <title>The complete genome sequences of Rhizobium gallicum, symbiovars gallicum and phaseoli, symbionts associated to common bean (Phaseolus vulgaris).</title>
        <authorList>
            <person name="Bustos P."/>
            <person name="Santamaria R.I."/>
            <person name="Perez-Carrascal O.M."/>
            <person name="Juarez S."/>
            <person name="Lozano L."/>
            <person name="Martinez-Flores I."/>
            <person name="Martinez-Romero E."/>
            <person name="Cevallos M."/>
            <person name="Romero D."/>
            <person name="Davila G."/>
            <person name="Gonzalez V."/>
        </authorList>
    </citation>
    <scope>NUCLEOTIDE SEQUENCE [LARGE SCALE GENOMIC DNA]</scope>
    <source>
        <strain evidence="2 3">IE4872</strain>
    </source>
</reference>
<feature type="region of interest" description="Disordered" evidence="1">
    <location>
        <begin position="59"/>
        <end position="78"/>
    </location>
</feature>